<dbReference type="InterPro" id="IPR039418">
    <property type="entry name" value="LexA-like"/>
</dbReference>
<gene>
    <name evidence="3" type="ORF">GAN59_20425</name>
</gene>
<organism evidence="3 4">
    <name type="scientific">Bacteroides thetaiotaomicron</name>
    <dbReference type="NCBI Taxonomy" id="818"/>
    <lineage>
        <taxon>Bacteria</taxon>
        <taxon>Pseudomonadati</taxon>
        <taxon>Bacteroidota</taxon>
        <taxon>Bacteroidia</taxon>
        <taxon>Bacteroidales</taxon>
        <taxon>Bacteroidaceae</taxon>
        <taxon>Bacteroides</taxon>
    </lineage>
</organism>
<dbReference type="RefSeq" id="WP_234131337.1">
    <property type="nucleotide sequence ID" value="NZ_JAGKIC010000038.1"/>
</dbReference>
<dbReference type="CDD" id="cd06529">
    <property type="entry name" value="S24_LexA-like"/>
    <property type="match status" value="1"/>
</dbReference>
<dbReference type="GO" id="GO:0003677">
    <property type="term" value="F:DNA binding"/>
    <property type="evidence" value="ECO:0007669"/>
    <property type="project" value="InterPro"/>
</dbReference>
<name>A0A6I0S863_BACT4</name>
<evidence type="ECO:0000313" key="3">
    <source>
        <dbReference type="EMBL" id="KAB4470187.1"/>
    </source>
</evidence>
<dbReference type="Pfam" id="PF00717">
    <property type="entry name" value="Peptidase_S24"/>
    <property type="match status" value="1"/>
</dbReference>
<dbReference type="Gene3D" id="1.10.260.40">
    <property type="entry name" value="lambda repressor-like DNA-binding domains"/>
    <property type="match status" value="1"/>
</dbReference>
<reference evidence="3 4" key="1">
    <citation type="journal article" date="2019" name="Nat. Med.">
        <title>A library of human gut bacterial isolates paired with longitudinal multiomics data enables mechanistic microbiome research.</title>
        <authorList>
            <person name="Poyet M."/>
            <person name="Groussin M."/>
            <person name="Gibbons S.M."/>
            <person name="Avila-Pacheco J."/>
            <person name="Jiang X."/>
            <person name="Kearney S.M."/>
            <person name="Perrotta A.R."/>
            <person name="Berdy B."/>
            <person name="Zhao S."/>
            <person name="Lieberman T.D."/>
            <person name="Swanson P.K."/>
            <person name="Smith M."/>
            <person name="Roesemann S."/>
            <person name="Alexander J.E."/>
            <person name="Rich S.A."/>
            <person name="Livny J."/>
            <person name="Vlamakis H."/>
            <person name="Clish C."/>
            <person name="Bullock K."/>
            <person name="Deik A."/>
            <person name="Scott J."/>
            <person name="Pierce K.A."/>
            <person name="Xavier R.J."/>
            <person name="Alm E.J."/>
        </authorList>
    </citation>
    <scope>NUCLEOTIDE SEQUENCE [LARGE SCALE GENOMIC DNA]</scope>
    <source>
        <strain evidence="3 4">BIOML-A156</strain>
    </source>
</reference>
<dbReference type="AlphaFoldDB" id="A0A6I0S863"/>
<feature type="domain" description="HTH cro/C1-type" evidence="2">
    <location>
        <begin position="8"/>
        <end position="52"/>
    </location>
</feature>
<dbReference type="InterPro" id="IPR010982">
    <property type="entry name" value="Lambda_DNA-bd_dom_sf"/>
</dbReference>
<evidence type="ECO:0000313" key="4">
    <source>
        <dbReference type="Proteomes" id="UP000488521"/>
    </source>
</evidence>
<dbReference type="InterPro" id="IPR001387">
    <property type="entry name" value="Cro/C1-type_HTH"/>
</dbReference>
<accession>A0A6I0S863</accession>
<dbReference type="InterPro" id="IPR015927">
    <property type="entry name" value="Peptidase_S24_S26A/B/C"/>
</dbReference>
<dbReference type="Pfam" id="PF13443">
    <property type="entry name" value="HTH_26"/>
    <property type="match status" value="1"/>
</dbReference>
<dbReference type="SUPFAM" id="SSF51306">
    <property type="entry name" value="LexA/Signal peptidase"/>
    <property type="match status" value="1"/>
</dbReference>
<evidence type="ECO:0000259" key="1">
    <source>
        <dbReference type="Pfam" id="PF00717"/>
    </source>
</evidence>
<dbReference type="Proteomes" id="UP000488521">
    <property type="component" value="Unassembled WGS sequence"/>
</dbReference>
<dbReference type="Gene3D" id="2.10.109.10">
    <property type="entry name" value="Umud Fragment, subunit A"/>
    <property type="match status" value="1"/>
</dbReference>
<feature type="domain" description="Peptidase S24/S26A/S26B/S26C" evidence="1">
    <location>
        <begin position="101"/>
        <end position="211"/>
    </location>
</feature>
<dbReference type="InterPro" id="IPR036286">
    <property type="entry name" value="LexA/Signal_pep-like_sf"/>
</dbReference>
<sequence length="230" mass="26112">METLEKLRFLIDKEIVSRYELAKDLGMSKSTLTNYYEGITTPSSLRLDVIETYINKRFGSNLNCSTEKQQDSPLENNNYTLHYDDLKGKAIPHIDVVTASCGLPNGFNSAITKGDCERYIIPDMPGCDFTIRAGGRSMINRNVPERSINDRDIVGCRIVTTRSHVRWGEVYALATYDGIMIKKVEESEQEGYIRCVPFNKEEGFKPYDVPVNEIHDWALVVGVVSVKTWI</sequence>
<dbReference type="CDD" id="cd00093">
    <property type="entry name" value="HTH_XRE"/>
    <property type="match status" value="1"/>
</dbReference>
<proteinExistence type="predicted"/>
<evidence type="ECO:0000259" key="2">
    <source>
        <dbReference type="Pfam" id="PF13443"/>
    </source>
</evidence>
<dbReference type="EMBL" id="WCRS01000019">
    <property type="protein sequence ID" value="KAB4470187.1"/>
    <property type="molecule type" value="Genomic_DNA"/>
</dbReference>
<comment type="caution">
    <text evidence="3">The sequence shown here is derived from an EMBL/GenBank/DDBJ whole genome shotgun (WGS) entry which is preliminary data.</text>
</comment>
<protein>
    <submittedName>
        <fullName evidence="3">Helix-turn-helix domain-containing protein</fullName>
    </submittedName>
</protein>